<organism evidence="3 4">
    <name type="scientific">Jannaschia ovalis</name>
    <dbReference type="NCBI Taxonomy" id="3038773"/>
    <lineage>
        <taxon>Bacteria</taxon>
        <taxon>Pseudomonadati</taxon>
        <taxon>Pseudomonadota</taxon>
        <taxon>Alphaproteobacteria</taxon>
        <taxon>Rhodobacterales</taxon>
        <taxon>Roseobacteraceae</taxon>
        <taxon>Jannaschia</taxon>
    </lineage>
</organism>
<keyword evidence="1" id="KW-1133">Transmembrane helix</keyword>
<keyword evidence="4" id="KW-1185">Reference proteome</keyword>
<feature type="transmembrane region" description="Helical" evidence="1">
    <location>
        <begin position="183"/>
        <end position="206"/>
    </location>
</feature>
<feature type="signal peptide" evidence="2">
    <location>
        <begin position="1"/>
        <end position="21"/>
    </location>
</feature>
<reference evidence="3 4" key="1">
    <citation type="submission" date="2023-04" db="EMBL/GenBank/DDBJ databases">
        <title>Jannaschia ovalis sp. nov., a marine bacterium isolated from sea tidal flat.</title>
        <authorList>
            <person name="Kwon D.Y."/>
            <person name="Kim J.-J."/>
        </authorList>
    </citation>
    <scope>NUCLEOTIDE SEQUENCE [LARGE SCALE GENOMIC DNA]</scope>
    <source>
        <strain evidence="3 4">GRR-S6-38</strain>
    </source>
</reference>
<evidence type="ECO:0000256" key="1">
    <source>
        <dbReference type="SAM" id="Phobius"/>
    </source>
</evidence>
<accession>A0ABY8LJ34</accession>
<keyword evidence="1" id="KW-0812">Transmembrane</keyword>
<keyword evidence="2" id="KW-0732">Signal</keyword>
<dbReference type="Proteomes" id="UP001243420">
    <property type="component" value="Chromosome"/>
</dbReference>
<dbReference type="EMBL" id="CP122537">
    <property type="protein sequence ID" value="WGH80128.1"/>
    <property type="molecule type" value="Genomic_DNA"/>
</dbReference>
<name>A0ABY8LJ34_9RHOB</name>
<evidence type="ECO:0000313" key="3">
    <source>
        <dbReference type="EMBL" id="WGH80128.1"/>
    </source>
</evidence>
<protein>
    <submittedName>
        <fullName evidence="3">VPLPA-CTERM sorting domain-containing protein</fullName>
    </submittedName>
</protein>
<gene>
    <name evidence="3" type="ORF">P8627_07645</name>
</gene>
<keyword evidence="1" id="KW-0472">Membrane</keyword>
<dbReference type="InterPro" id="IPR022472">
    <property type="entry name" value="VPLPA-CTERM"/>
</dbReference>
<evidence type="ECO:0000313" key="4">
    <source>
        <dbReference type="Proteomes" id="UP001243420"/>
    </source>
</evidence>
<feature type="chain" id="PRO_5046880969" evidence="2">
    <location>
        <begin position="22"/>
        <end position="214"/>
    </location>
</feature>
<proteinExistence type="predicted"/>
<dbReference type="RefSeq" id="WP_279967175.1">
    <property type="nucleotide sequence ID" value="NZ_CP122537.1"/>
</dbReference>
<sequence>MVRLVPLLALCGLLLAAPAQAAVLGVFTHDYRQGLYDPEGDDLLGPDYVEISEAQANPFRDVFDFSSLLGATIDRLELTLTFSDAGPSSFQIFGFNIPTERWYLDLGEIRPEDEFGTVADLLVDGTGPLTRLVDAATDAAEGTTVFADALATGRIGFGFDEPAAFVSDSFRLYSATLTVSGTAVAVVPLPAPFWFLAAALGGLGLARRRRLAQT</sequence>
<dbReference type="NCBIfam" id="TIGR03370">
    <property type="entry name" value="VPLPA-CTERM"/>
    <property type="match status" value="1"/>
</dbReference>
<evidence type="ECO:0000256" key="2">
    <source>
        <dbReference type="SAM" id="SignalP"/>
    </source>
</evidence>